<evidence type="ECO:0000256" key="1">
    <source>
        <dbReference type="ARBA" id="ARBA00004651"/>
    </source>
</evidence>
<dbReference type="Pfam" id="PF13246">
    <property type="entry name" value="Cation_ATPase"/>
    <property type="match status" value="1"/>
</dbReference>
<dbReference type="SUPFAM" id="SSF81660">
    <property type="entry name" value="Metal cation-transporting ATPase, ATP-binding domain N"/>
    <property type="match status" value="1"/>
</dbReference>
<keyword evidence="5 6" id="KW-0472">Membrane</keyword>
<dbReference type="GO" id="GO:1990573">
    <property type="term" value="P:potassium ion import across plasma membrane"/>
    <property type="evidence" value="ECO:0007669"/>
    <property type="project" value="TreeGrafter"/>
</dbReference>
<evidence type="ECO:0000313" key="8">
    <source>
        <dbReference type="EMBL" id="ORZ40934.1"/>
    </source>
</evidence>
<dbReference type="Gene3D" id="3.40.1110.10">
    <property type="entry name" value="Calcium-transporting ATPase, cytoplasmic domain N"/>
    <property type="match status" value="1"/>
</dbReference>
<keyword evidence="2" id="KW-1003">Cell membrane</keyword>
<keyword evidence="9" id="KW-1185">Reference proteome</keyword>
<dbReference type="PANTHER" id="PTHR43294:SF21">
    <property type="entry name" value="CATION TRANSPORTING ATPASE"/>
    <property type="match status" value="1"/>
</dbReference>
<feature type="transmembrane region" description="Helical" evidence="6">
    <location>
        <begin position="46"/>
        <end position="63"/>
    </location>
</feature>
<dbReference type="InterPro" id="IPR023214">
    <property type="entry name" value="HAD_sf"/>
</dbReference>
<organism evidence="8 9">
    <name type="scientific">Catenaria anguillulae PL171</name>
    <dbReference type="NCBI Taxonomy" id="765915"/>
    <lineage>
        <taxon>Eukaryota</taxon>
        <taxon>Fungi</taxon>
        <taxon>Fungi incertae sedis</taxon>
        <taxon>Blastocladiomycota</taxon>
        <taxon>Blastocladiomycetes</taxon>
        <taxon>Blastocladiales</taxon>
        <taxon>Catenariaceae</taxon>
        <taxon>Catenaria</taxon>
    </lineage>
</organism>
<dbReference type="OrthoDB" id="116380at2759"/>
<feature type="transmembrane region" description="Helical" evidence="6">
    <location>
        <begin position="580"/>
        <end position="600"/>
    </location>
</feature>
<evidence type="ECO:0000259" key="7">
    <source>
        <dbReference type="Pfam" id="PF00689"/>
    </source>
</evidence>
<evidence type="ECO:0000256" key="6">
    <source>
        <dbReference type="SAM" id="Phobius"/>
    </source>
</evidence>
<reference evidence="8 9" key="1">
    <citation type="submission" date="2016-07" db="EMBL/GenBank/DDBJ databases">
        <title>Pervasive Adenine N6-methylation of Active Genes in Fungi.</title>
        <authorList>
            <consortium name="DOE Joint Genome Institute"/>
            <person name="Mondo S.J."/>
            <person name="Dannebaum R.O."/>
            <person name="Kuo R.C."/>
            <person name="Labutti K."/>
            <person name="Haridas S."/>
            <person name="Kuo A."/>
            <person name="Salamov A."/>
            <person name="Ahrendt S.R."/>
            <person name="Lipzen A."/>
            <person name="Sullivan W."/>
            <person name="Andreopoulos W.B."/>
            <person name="Clum A."/>
            <person name="Lindquist E."/>
            <person name="Daum C."/>
            <person name="Ramamoorthy G.K."/>
            <person name="Gryganskyi A."/>
            <person name="Culley D."/>
            <person name="Magnuson J.K."/>
            <person name="James T.Y."/>
            <person name="O'Malley M.A."/>
            <person name="Stajich J.E."/>
            <person name="Spatafora J.W."/>
            <person name="Visel A."/>
            <person name="Grigoriev I.V."/>
        </authorList>
    </citation>
    <scope>NUCLEOTIDE SEQUENCE [LARGE SCALE GENOMIC DNA]</scope>
    <source>
        <strain evidence="8 9">PL171</strain>
    </source>
</reference>
<dbReference type="PANTHER" id="PTHR43294">
    <property type="entry name" value="SODIUM/POTASSIUM-TRANSPORTING ATPASE SUBUNIT ALPHA"/>
    <property type="match status" value="1"/>
</dbReference>
<dbReference type="InterPro" id="IPR023298">
    <property type="entry name" value="ATPase_P-typ_TM_dom_sf"/>
</dbReference>
<proteinExistence type="predicted"/>
<dbReference type="SUPFAM" id="SSF56784">
    <property type="entry name" value="HAD-like"/>
    <property type="match status" value="1"/>
</dbReference>
<evidence type="ECO:0000256" key="3">
    <source>
        <dbReference type="ARBA" id="ARBA00022692"/>
    </source>
</evidence>
<dbReference type="GO" id="GO:0005391">
    <property type="term" value="F:P-type sodium:potassium-exchanging transporter activity"/>
    <property type="evidence" value="ECO:0007669"/>
    <property type="project" value="TreeGrafter"/>
</dbReference>
<keyword evidence="3 6" id="KW-0812">Transmembrane</keyword>
<dbReference type="PRINTS" id="PR00119">
    <property type="entry name" value="CATATPASE"/>
</dbReference>
<dbReference type="InterPro" id="IPR036412">
    <property type="entry name" value="HAD-like_sf"/>
</dbReference>
<gene>
    <name evidence="8" type="ORF">BCR44DRAFT_1424069</name>
</gene>
<dbReference type="Gene3D" id="3.40.50.1000">
    <property type="entry name" value="HAD superfamily/HAD-like"/>
    <property type="match status" value="1"/>
</dbReference>
<evidence type="ECO:0000256" key="2">
    <source>
        <dbReference type="ARBA" id="ARBA00022475"/>
    </source>
</evidence>
<evidence type="ECO:0000256" key="4">
    <source>
        <dbReference type="ARBA" id="ARBA00022989"/>
    </source>
</evidence>
<keyword evidence="4 6" id="KW-1133">Transmembrane helix</keyword>
<dbReference type="GO" id="GO:0006883">
    <property type="term" value="P:intracellular sodium ion homeostasis"/>
    <property type="evidence" value="ECO:0007669"/>
    <property type="project" value="TreeGrafter"/>
</dbReference>
<accession>A0A1Y2I3Y8</accession>
<feature type="transmembrane region" description="Helical" evidence="6">
    <location>
        <begin position="551"/>
        <end position="568"/>
    </location>
</feature>
<dbReference type="GO" id="GO:0036376">
    <property type="term" value="P:sodium ion export across plasma membrane"/>
    <property type="evidence" value="ECO:0007669"/>
    <property type="project" value="TreeGrafter"/>
</dbReference>
<dbReference type="InterPro" id="IPR001757">
    <property type="entry name" value="P_typ_ATPase"/>
</dbReference>
<comment type="caution">
    <text evidence="8">The sequence shown here is derived from an EMBL/GenBank/DDBJ whole genome shotgun (WGS) entry which is preliminary data.</text>
</comment>
<dbReference type="AlphaFoldDB" id="A0A1Y2I3Y8"/>
<evidence type="ECO:0000313" key="9">
    <source>
        <dbReference type="Proteomes" id="UP000193411"/>
    </source>
</evidence>
<dbReference type="GO" id="GO:0005886">
    <property type="term" value="C:plasma membrane"/>
    <property type="evidence" value="ECO:0007669"/>
    <property type="project" value="UniProtKB-SubCell"/>
</dbReference>
<dbReference type="GO" id="GO:0005524">
    <property type="term" value="F:ATP binding"/>
    <property type="evidence" value="ECO:0007669"/>
    <property type="project" value="InterPro"/>
</dbReference>
<sequence length="674" mass="73146">MVAYGRGKGIVVTTGKRTEIGKIAEAVMDGSKQVQLTPLERTMRNFMFVCLLVAILLGMVVFWVNKWNISDTQVLLYAIVTTVAMALGVSTMAKEKAVVRKTLTEGRMSVLPLGRDHCGLAMDVLKPFLDLCGMCNTCTVSLDAEKCQGTGDTTEIALAVVAHRHGHAKEQLIGQSHTFFAEYPFDSTIKRMSVLYRETFGDNDVIMYSKGALESVLPRCTAYLDKDGVTAVSMNKEYEASVHDKALAMATQGLRVLCIAIRRFTASELMDDKQALDNLKEADKRDVNETKLVLLGLTKGAIADCHQAGIVVHVITGDHPATAAAIARQIGVLPASATAGSDQERKLVMTSTQFDPMTDEQLDALAELPLVIARCSPETKVKMIQALHRRDRYVAMTGDGVNDAPAIAYADVGIAMGMGGADVTKQAADISLTDDNIATIVVALIIGLVFHDGLGQPIFPMSAIQILWLNLVTSSPIALALAMEPASRELMKVKPRDRGVFTWEFIADTGILGCIMGGLTLLTFCLVAFIHAETPLNLLIPPPGQTATTRGVGFVTLCALLLVHGINCRSARRSLFHYDWAEAKILLWAIAIGAVFVVPLPYIPVINTNVIYHSAFTYEWGYIAASCVVFMIVAEFYKLVKRSVLPAEWVLINNGGEYELVETKEGADQVTTNA</sequence>
<dbReference type="GO" id="GO:1902600">
    <property type="term" value="P:proton transmembrane transport"/>
    <property type="evidence" value="ECO:0007669"/>
    <property type="project" value="TreeGrafter"/>
</dbReference>
<dbReference type="GO" id="GO:0016887">
    <property type="term" value="F:ATP hydrolysis activity"/>
    <property type="evidence" value="ECO:0007669"/>
    <property type="project" value="InterPro"/>
</dbReference>
<comment type="subcellular location">
    <subcellularLocation>
        <location evidence="1">Cell membrane</location>
        <topology evidence="1">Multi-pass membrane protein</topology>
    </subcellularLocation>
</comment>
<dbReference type="SUPFAM" id="SSF81665">
    <property type="entry name" value="Calcium ATPase, transmembrane domain M"/>
    <property type="match status" value="1"/>
</dbReference>
<feature type="transmembrane region" description="Helical" evidence="6">
    <location>
        <begin position="466"/>
        <end position="484"/>
    </location>
</feature>
<name>A0A1Y2I3Y8_9FUNG</name>
<feature type="transmembrane region" description="Helical" evidence="6">
    <location>
        <begin position="437"/>
        <end position="454"/>
    </location>
</feature>
<evidence type="ECO:0000256" key="5">
    <source>
        <dbReference type="ARBA" id="ARBA00023136"/>
    </source>
</evidence>
<dbReference type="EMBL" id="MCFL01000002">
    <property type="protein sequence ID" value="ORZ40934.1"/>
    <property type="molecule type" value="Genomic_DNA"/>
</dbReference>
<dbReference type="GO" id="GO:0030007">
    <property type="term" value="P:intracellular potassium ion homeostasis"/>
    <property type="evidence" value="ECO:0007669"/>
    <property type="project" value="TreeGrafter"/>
</dbReference>
<dbReference type="InterPro" id="IPR023299">
    <property type="entry name" value="ATPase_P-typ_cyto_dom_N"/>
</dbReference>
<dbReference type="Pfam" id="PF00689">
    <property type="entry name" value="Cation_ATPase_C"/>
    <property type="match status" value="1"/>
</dbReference>
<dbReference type="Gene3D" id="1.20.1110.10">
    <property type="entry name" value="Calcium-transporting ATPase, transmembrane domain"/>
    <property type="match status" value="2"/>
</dbReference>
<dbReference type="InterPro" id="IPR050510">
    <property type="entry name" value="Cation_transp_ATPase_P-type"/>
</dbReference>
<feature type="transmembrane region" description="Helical" evidence="6">
    <location>
        <begin position="505"/>
        <end position="531"/>
    </location>
</feature>
<feature type="transmembrane region" description="Helical" evidence="6">
    <location>
        <begin position="75"/>
        <end position="93"/>
    </location>
</feature>
<dbReference type="InterPro" id="IPR006068">
    <property type="entry name" value="ATPase_P-typ_cation-transptr_C"/>
</dbReference>
<dbReference type="STRING" id="765915.A0A1Y2I3Y8"/>
<feature type="domain" description="Cation-transporting P-type ATPase C-terminal" evidence="7">
    <location>
        <begin position="459"/>
        <end position="640"/>
    </location>
</feature>
<feature type="transmembrane region" description="Helical" evidence="6">
    <location>
        <begin position="620"/>
        <end position="637"/>
    </location>
</feature>
<dbReference type="NCBIfam" id="TIGR01494">
    <property type="entry name" value="ATPase_P-type"/>
    <property type="match status" value="1"/>
</dbReference>
<dbReference type="Proteomes" id="UP000193411">
    <property type="component" value="Unassembled WGS sequence"/>
</dbReference>
<protein>
    <recommendedName>
        <fullName evidence="7">Cation-transporting P-type ATPase C-terminal domain-containing protein</fullName>
    </recommendedName>
</protein>